<dbReference type="AlphaFoldDB" id="A0A8F9TV95"/>
<accession>A0A8F9TV95</accession>
<gene>
    <name evidence="2" type="ORF">K0B96_03825</name>
</gene>
<dbReference type="EMBL" id="CP080507">
    <property type="protein sequence ID" value="QYM79756.1"/>
    <property type="molecule type" value="Genomic_DNA"/>
</dbReference>
<organism evidence="2 3">
    <name type="scientific">Horticoccus luteus</name>
    <dbReference type="NCBI Taxonomy" id="2862869"/>
    <lineage>
        <taxon>Bacteria</taxon>
        <taxon>Pseudomonadati</taxon>
        <taxon>Verrucomicrobiota</taxon>
        <taxon>Opitutia</taxon>
        <taxon>Opitutales</taxon>
        <taxon>Opitutaceae</taxon>
        <taxon>Horticoccus</taxon>
    </lineage>
</organism>
<keyword evidence="1" id="KW-1133">Transmembrane helix</keyword>
<proteinExistence type="predicted"/>
<keyword evidence="1" id="KW-0472">Membrane</keyword>
<sequence length="75" mass="8793">MFDFSTAVIVYCVLVAVVFLGLWFYYDRRDHARFEGARRKTTFHCIRCDQLYPAPAGTELARCPQCGHENSRLRF</sequence>
<evidence type="ECO:0000256" key="1">
    <source>
        <dbReference type="SAM" id="Phobius"/>
    </source>
</evidence>
<dbReference type="KEGG" id="ole:K0B96_03825"/>
<keyword evidence="1" id="KW-0812">Transmembrane</keyword>
<keyword evidence="3" id="KW-1185">Reference proteome</keyword>
<feature type="transmembrane region" description="Helical" evidence="1">
    <location>
        <begin position="6"/>
        <end position="26"/>
    </location>
</feature>
<reference evidence="2" key="1">
    <citation type="submission" date="2021-08" db="EMBL/GenBank/DDBJ databases">
        <title>Genome of a novel bacterium of the phylum Verrucomicrobia, Oleiharenicola sp. KSB-15.</title>
        <authorList>
            <person name="Chung J.-H."/>
            <person name="Ahn J.-H."/>
            <person name="Yoon Y."/>
            <person name="Kim D.-Y."/>
            <person name="An S.-H."/>
            <person name="Park I."/>
            <person name="Yeon J."/>
        </authorList>
    </citation>
    <scope>NUCLEOTIDE SEQUENCE</scope>
    <source>
        <strain evidence="2">KSB-15</strain>
    </source>
</reference>
<evidence type="ECO:0000313" key="2">
    <source>
        <dbReference type="EMBL" id="QYM79756.1"/>
    </source>
</evidence>
<evidence type="ECO:0000313" key="3">
    <source>
        <dbReference type="Proteomes" id="UP000825051"/>
    </source>
</evidence>
<dbReference type="RefSeq" id="WP_220164017.1">
    <property type="nucleotide sequence ID" value="NZ_CP080507.1"/>
</dbReference>
<dbReference type="Proteomes" id="UP000825051">
    <property type="component" value="Chromosome"/>
</dbReference>
<name>A0A8F9TV95_9BACT</name>
<protein>
    <submittedName>
        <fullName evidence="2">Hydrogenase nickel incorporation protein HypA</fullName>
    </submittedName>
</protein>